<keyword evidence="3" id="KW-0256">Endoplasmic reticulum</keyword>
<dbReference type="SUPFAM" id="SSF50911">
    <property type="entry name" value="Mannose 6-phosphate receptor domain"/>
    <property type="match status" value="1"/>
</dbReference>
<evidence type="ECO:0000256" key="3">
    <source>
        <dbReference type="ARBA" id="ARBA00022824"/>
    </source>
</evidence>
<dbReference type="InterPro" id="IPR009011">
    <property type="entry name" value="Man6P_isomerase_rcpt-bd_dom_sf"/>
</dbReference>
<dbReference type="PROSITE" id="PS51914">
    <property type="entry name" value="MRH"/>
    <property type="match status" value="1"/>
</dbReference>
<dbReference type="InterPro" id="IPR018247">
    <property type="entry name" value="EF_Hand_1_Ca_BS"/>
</dbReference>
<evidence type="ECO:0000256" key="5">
    <source>
        <dbReference type="SAM" id="MobiDB-lite"/>
    </source>
</evidence>
<dbReference type="PANTHER" id="PTHR12630:SF1">
    <property type="entry name" value="GLUCOSIDASE 2 SUBUNIT BETA"/>
    <property type="match status" value="1"/>
</dbReference>
<evidence type="ECO:0000256" key="2">
    <source>
        <dbReference type="ARBA" id="ARBA00022729"/>
    </source>
</evidence>
<keyword evidence="4" id="KW-1015">Disulfide bond</keyword>
<keyword evidence="2 6" id="KW-0732">Signal</keyword>
<feature type="chain" id="PRO_5045827309" description="Glucosidase 2 subunit beta" evidence="6">
    <location>
        <begin position="21"/>
        <end position="537"/>
    </location>
</feature>
<dbReference type="Proteomes" id="UP001307889">
    <property type="component" value="Chromosome 9"/>
</dbReference>
<dbReference type="InterPro" id="IPR028146">
    <property type="entry name" value="PRKCSH_N"/>
</dbReference>
<feature type="domain" description="MRH" evidence="7">
    <location>
        <begin position="420"/>
        <end position="521"/>
    </location>
</feature>
<dbReference type="SUPFAM" id="SSF57424">
    <property type="entry name" value="LDL receptor-like module"/>
    <property type="match status" value="1"/>
</dbReference>
<protein>
    <recommendedName>
        <fullName evidence="1">Glucosidase 2 subunit beta</fullName>
    </recommendedName>
</protein>
<dbReference type="Pfam" id="PF13015">
    <property type="entry name" value="PRKCSH_1"/>
    <property type="match status" value="1"/>
</dbReference>
<dbReference type="EMBL" id="AP028917">
    <property type="protein sequence ID" value="BES98389.1"/>
    <property type="molecule type" value="Genomic_DNA"/>
</dbReference>
<gene>
    <name evidence="8" type="ORF">NTJ_11204</name>
</gene>
<dbReference type="Pfam" id="PF12999">
    <property type="entry name" value="PRKCSH-like"/>
    <property type="match status" value="1"/>
</dbReference>
<dbReference type="InterPro" id="IPR044865">
    <property type="entry name" value="MRH_dom"/>
</dbReference>
<keyword evidence="9" id="KW-1185">Reference proteome</keyword>
<evidence type="ECO:0000256" key="4">
    <source>
        <dbReference type="ARBA" id="ARBA00023157"/>
    </source>
</evidence>
<feature type="signal peptide" evidence="6">
    <location>
        <begin position="1"/>
        <end position="20"/>
    </location>
</feature>
<dbReference type="InterPro" id="IPR039794">
    <property type="entry name" value="Gtb1-like"/>
</dbReference>
<feature type="compositionally biased region" description="Polar residues" evidence="5">
    <location>
        <begin position="331"/>
        <end position="340"/>
    </location>
</feature>
<evidence type="ECO:0000313" key="9">
    <source>
        <dbReference type="Proteomes" id="UP001307889"/>
    </source>
</evidence>
<name>A0ABN7B3F8_9HEMI</name>
<dbReference type="InterPro" id="IPR036607">
    <property type="entry name" value="PRKCSH"/>
</dbReference>
<reference evidence="8 9" key="1">
    <citation type="submission" date="2023-09" db="EMBL/GenBank/DDBJ databases">
        <title>Nesidiocoris tenuis whole genome shotgun sequence.</title>
        <authorList>
            <person name="Shibata T."/>
            <person name="Shimoda M."/>
            <person name="Kobayashi T."/>
            <person name="Uehara T."/>
        </authorList>
    </citation>
    <scope>NUCLEOTIDE SEQUENCE [LARGE SCALE GENOMIC DNA]</scope>
    <source>
        <strain evidence="8 9">Japan</strain>
    </source>
</reference>
<evidence type="ECO:0000256" key="1">
    <source>
        <dbReference type="ARBA" id="ARBA00022387"/>
    </source>
</evidence>
<evidence type="ECO:0000256" key="6">
    <source>
        <dbReference type="SAM" id="SignalP"/>
    </source>
</evidence>
<dbReference type="InterPro" id="IPR036055">
    <property type="entry name" value="LDL_receptor-like_sf"/>
</dbReference>
<dbReference type="PROSITE" id="PS00018">
    <property type="entry name" value="EF_HAND_1"/>
    <property type="match status" value="1"/>
</dbReference>
<dbReference type="Gene3D" id="2.70.130.10">
    <property type="entry name" value="Mannose-6-phosphate receptor binding domain"/>
    <property type="match status" value="1"/>
</dbReference>
<evidence type="ECO:0000259" key="7">
    <source>
        <dbReference type="PROSITE" id="PS51914"/>
    </source>
</evidence>
<dbReference type="PANTHER" id="PTHR12630">
    <property type="entry name" value="N-LINKED OLIGOSACCHARIDE PROCESSING"/>
    <property type="match status" value="1"/>
</dbReference>
<feature type="region of interest" description="Disordered" evidence="5">
    <location>
        <begin position="306"/>
        <end position="342"/>
    </location>
</feature>
<evidence type="ECO:0000313" key="8">
    <source>
        <dbReference type="EMBL" id="BES98389.1"/>
    </source>
</evidence>
<sequence>MDLFFCKLLAVCVSLPLSSADVLYGVHPDDLARFNPQEDFKCKDDSTTIPYGRVNDNFCDCPDGSDEPSTSACERGVFYCVNQGHVGLYIPSSRVNEGTCDCCDGSDEYLSQSCPDNCLELSKAVHRELVSEFFTDDELDDENLGIVHAGMEKRLEMLAEFRKLAEEHGKTAQLASELEMQAKMKERLAHEALETYRCQAKGKKCETDSEKEESVEGRYVHEAFVALDLNKDGILNLMEIQSEKIFDLNKNGEVEDQEVKWYYDVLPALVNEDVFREKMWKKIGRLYVLEKELEKAMALQFKWMNASSESATSEDDDESQVEVADTEEESQTQGSPSSEDSVLDMIPVLADEKTRAAVKDVAQARRKLGKVQQKMESLREKKFVVEKTLKEEAEKIKEGITPTLDNFGPEEKSKYFGSKNHCYRYTDQAHTYILCPFNSVRQEERYRKGLGVSLGVWEGWGREKGEPVMIYKNGKFCQEVGRSRLTRVRIFCGTQNLLVHVSEPRTCEYSMDFKSPAGCHIRNLKDANFTLTSHDEL</sequence>
<accession>A0ABN7B3F8</accession>
<proteinExistence type="predicted"/>
<organism evidence="8 9">
    <name type="scientific">Nesidiocoris tenuis</name>
    <dbReference type="NCBI Taxonomy" id="355587"/>
    <lineage>
        <taxon>Eukaryota</taxon>
        <taxon>Metazoa</taxon>
        <taxon>Ecdysozoa</taxon>
        <taxon>Arthropoda</taxon>
        <taxon>Hexapoda</taxon>
        <taxon>Insecta</taxon>
        <taxon>Pterygota</taxon>
        <taxon>Neoptera</taxon>
        <taxon>Paraneoptera</taxon>
        <taxon>Hemiptera</taxon>
        <taxon>Heteroptera</taxon>
        <taxon>Panheteroptera</taxon>
        <taxon>Cimicomorpha</taxon>
        <taxon>Miridae</taxon>
        <taxon>Dicyphina</taxon>
        <taxon>Nesidiocoris</taxon>
    </lineage>
</organism>
<feature type="compositionally biased region" description="Acidic residues" evidence="5">
    <location>
        <begin position="312"/>
        <end position="330"/>
    </location>
</feature>